<proteinExistence type="predicted"/>
<dbReference type="RefSeq" id="XP_008464802.1">
    <property type="nucleotide sequence ID" value="XM_008466580.2"/>
</dbReference>
<dbReference type="Pfam" id="PF06075">
    <property type="entry name" value="DUF936"/>
    <property type="match status" value="1"/>
</dbReference>
<dbReference type="Proteomes" id="UP001652600">
    <property type="component" value="Chromosome 3"/>
</dbReference>
<dbReference type="InterPro" id="IPR048297">
    <property type="entry name" value="DUF936_dom_pln"/>
</dbReference>
<dbReference type="EnsemblPlants" id="MELO3C026517.2.1">
    <property type="protein sequence ID" value="MELO3C026517.2.1"/>
    <property type="gene ID" value="MELO3C026517.2"/>
</dbReference>
<gene>
    <name evidence="5" type="primary">LOC103502603</name>
    <name evidence="3" type="synonym">103502603</name>
</gene>
<dbReference type="GeneID" id="103502603"/>
<dbReference type="InterPro" id="IPR010341">
    <property type="entry name" value="DUF936_pln"/>
</dbReference>
<dbReference type="Gramene" id="MELO3C026517.2.1">
    <property type="protein sequence ID" value="MELO3C026517.2.1"/>
    <property type="gene ID" value="MELO3C026517.2"/>
</dbReference>
<dbReference type="Pfam" id="PF21647">
    <property type="entry name" value="DUF6857"/>
    <property type="match status" value="2"/>
</dbReference>
<feature type="domain" description="DUF6857" evidence="2">
    <location>
        <begin position="274"/>
        <end position="358"/>
    </location>
</feature>
<dbReference type="InterPro" id="IPR049172">
    <property type="entry name" value="DUF6857_pln"/>
</dbReference>
<protein>
    <submittedName>
        <fullName evidence="5">Uncharacterized protein LOC103502603 isoform X1</fullName>
    </submittedName>
</protein>
<organism evidence="4 5">
    <name type="scientific">Cucumis melo</name>
    <name type="common">Muskmelon</name>
    <dbReference type="NCBI Taxonomy" id="3656"/>
    <lineage>
        <taxon>Eukaryota</taxon>
        <taxon>Viridiplantae</taxon>
        <taxon>Streptophyta</taxon>
        <taxon>Embryophyta</taxon>
        <taxon>Tracheophyta</taxon>
        <taxon>Spermatophyta</taxon>
        <taxon>Magnoliopsida</taxon>
        <taxon>eudicotyledons</taxon>
        <taxon>Gunneridae</taxon>
        <taxon>Pentapetalae</taxon>
        <taxon>rosids</taxon>
        <taxon>fabids</taxon>
        <taxon>Cucurbitales</taxon>
        <taxon>Cucurbitaceae</taxon>
        <taxon>Benincaseae</taxon>
        <taxon>Cucumis</taxon>
    </lineage>
</organism>
<accession>A0A1S3CMU4</accession>
<keyword evidence="4" id="KW-1185">Reference proteome</keyword>
<dbReference type="AlphaFoldDB" id="A0A1S3CMU4"/>
<feature type="domain" description="DUF6857" evidence="2">
    <location>
        <begin position="378"/>
        <end position="527"/>
    </location>
</feature>
<evidence type="ECO:0000259" key="1">
    <source>
        <dbReference type="Pfam" id="PF06075"/>
    </source>
</evidence>
<evidence type="ECO:0000313" key="4">
    <source>
        <dbReference type="Proteomes" id="UP001652600"/>
    </source>
</evidence>
<reference evidence="5" key="2">
    <citation type="submission" date="2025-04" db="UniProtKB">
        <authorList>
            <consortium name="RefSeq"/>
        </authorList>
    </citation>
    <scope>IDENTIFICATION</scope>
</reference>
<evidence type="ECO:0000259" key="2">
    <source>
        <dbReference type="Pfam" id="PF21647"/>
    </source>
</evidence>
<dbReference type="OrthoDB" id="773154at2759"/>
<name>A0A1S3CMU4_CUCME</name>
<evidence type="ECO:0000313" key="5">
    <source>
        <dbReference type="RefSeq" id="XP_008464802.1"/>
    </source>
</evidence>
<evidence type="ECO:0000313" key="3">
    <source>
        <dbReference type="EnsemblPlants" id="MELO3C026517.2.1"/>
    </source>
</evidence>
<reference evidence="3" key="1">
    <citation type="submission" date="2023-03" db="UniProtKB">
        <authorList>
            <consortium name="EnsemblPlants"/>
        </authorList>
    </citation>
    <scope>IDENTIFICATION</scope>
</reference>
<feature type="domain" description="DUF936" evidence="1">
    <location>
        <begin position="4"/>
        <end position="119"/>
    </location>
</feature>
<dbReference type="eggNOG" id="ENOG502QQJS">
    <property type="taxonomic scope" value="Eukaryota"/>
</dbReference>
<dbReference type="PANTHER" id="PTHR31928:SF2">
    <property type="entry name" value="EXPRESSED PROTEIN"/>
    <property type="match status" value="1"/>
</dbReference>
<dbReference type="KEGG" id="cmo:103502603"/>
<dbReference type="InParanoid" id="A0A1S3CMU4"/>
<dbReference type="PANTHER" id="PTHR31928">
    <property type="entry name" value="EXPRESSED PROTEIN"/>
    <property type="match status" value="1"/>
</dbReference>
<sequence length="534" mass="58413">MASLIPGVLLKLLQSMNSNVKVRGEYRSVLLQVISIVPALNGSELWPNQGFFVKVSDSSHSTYVSLSRQDNELILNNKLQLGQFFYVDKMEPGTPVPILVGIRPVPGRQPFIGTPKDLMQMMEQSENLVQAYQEGKSGAKPKEMSEGKIESIRHKVVIKEEKINVSSRYMQGVLSLSSRSGRFDSNAVRRSNENEDGEGGKKVAVGAVKGKSNDLKGQVQAANLQNGLDEVSSKTEALQLSVKEASGSSRSIPAKGTSTKQENLNVNCLPNRRDKTHSSETISWASLPTNLLKTGKGMVRRRNIASMVAIEAQKEAIAAASLIKCLSVFADLCSSASPENPQLPLTKFFTLQQLISETNSKDGVKDKSLLLTANSSLPEANKSTKGSSLFMSKSASSKPAKAPIELRESEKQEWARGDGAKEITLLRDVLLKESTSWFLNFLEKALDAGFRIGNQDKKGRNNAGQQIEVGNHIAVALSQLKQANEWLDRLKDNLNSGDNGLREAIERLKQKVYSCLLVHVESAASALEGRFDRC</sequence>